<dbReference type="AlphaFoldDB" id="C0D1U1"/>
<reference evidence="1 2" key="1">
    <citation type="submission" date="2009-02" db="EMBL/GenBank/DDBJ databases">
        <title>Draft genome sequence of Clostridium asparagiforme (DSM 15981).</title>
        <authorList>
            <person name="Sudarsanam P."/>
            <person name="Ley R."/>
            <person name="Guruge J."/>
            <person name="Turnbaugh P.J."/>
            <person name="Mahowald M."/>
            <person name="Liep D."/>
            <person name="Gordon J."/>
        </authorList>
    </citation>
    <scope>NUCLEOTIDE SEQUENCE [LARGE SCALE GENOMIC DNA]</scope>
    <source>
        <strain evidence="1 2">DSM 15981</strain>
    </source>
</reference>
<dbReference type="Proteomes" id="UP000004756">
    <property type="component" value="Unassembled WGS sequence"/>
</dbReference>
<dbReference type="HOGENOM" id="CLU_2804727_0_0_9"/>
<evidence type="ECO:0000313" key="2">
    <source>
        <dbReference type="Proteomes" id="UP000004756"/>
    </source>
</evidence>
<accession>C0D1U1</accession>
<organism evidence="1 2">
    <name type="scientific">[Clostridium] asparagiforme DSM 15981</name>
    <dbReference type="NCBI Taxonomy" id="518636"/>
    <lineage>
        <taxon>Bacteria</taxon>
        <taxon>Bacillati</taxon>
        <taxon>Bacillota</taxon>
        <taxon>Clostridia</taxon>
        <taxon>Lachnospirales</taxon>
        <taxon>Lachnospiraceae</taxon>
        <taxon>Enterocloster</taxon>
    </lineage>
</organism>
<name>C0D1U1_9FIRM</name>
<proteinExistence type="predicted"/>
<protein>
    <submittedName>
        <fullName evidence="1">Uncharacterized protein</fullName>
    </submittedName>
</protein>
<gene>
    <name evidence="1" type="ORF">CLOSTASPAR_03230</name>
</gene>
<evidence type="ECO:0000313" key="1">
    <source>
        <dbReference type="EMBL" id="EEG54703.1"/>
    </source>
</evidence>
<sequence length="67" mass="7282">MGGVDRPSEKKAGSRRIFGTGSGVFCRKAESPGQFTQEHVKKITKLFETEHNCGERYGPPGGGLFKP</sequence>
<keyword evidence="2" id="KW-1185">Reference proteome</keyword>
<dbReference type="EMBL" id="ACCJ01000239">
    <property type="protein sequence ID" value="EEG54703.1"/>
    <property type="molecule type" value="Genomic_DNA"/>
</dbReference>
<comment type="caution">
    <text evidence="1">The sequence shown here is derived from an EMBL/GenBank/DDBJ whole genome shotgun (WGS) entry which is preliminary data.</text>
</comment>